<dbReference type="SMART" id="SM00671">
    <property type="entry name" value="SEL1"/>
    <property type="match status" value="6"/>
</dbReference>
<dbReference type="Gene3D" id="1.25.40.10">
    <property type="entry name" value="Tetratricopeptide repeat domain"/>
    <property type="match status" value="1"/>
</dbReference>
<evidence type="ECO:0000256" key="2">
    <source>
        <dbReference type="SAM" id="MobiDB-lite"/>
    </source>
</evidence>
<gene>
    <name evidence="3" type="ORF">OEZ85_012818</name>
</gene>
<dbReference type="SUPFAM" id="SSF81901">
    <property type="entry name" value="HCP-like"/>
    <property type="match status" value="1"/>
</dbReference>
<organism evidence="3 4">
    <name type="scientific">Tetradesmus obliquus</name>
    <name type="common">Green alga</name>
    <name type="synonym">Acutodesmus obliquus</name>
    <dbReference type="NCBI Taxonomy" id="3088"/>
    <lineage>
        <taxon>Eukaryota</taxon>
        <taxon>Viridiplantae</taxon>
        <taxon>Chlorophyta</taxon>
        <taxon>core chlorophytes</taxon>
        <taxon>Chlorophyceae</taxon>
        <taxon>CS clade</taxon>
        <taxon>Sphaeropleales</taxon>
        <taxon>Scenedesmaceae</taxon>
        <taxon>Tetradesmus</taxon>
    </lineage>
</organism>
<feature type="compositionally biased region" description="Low complexity" evidence="2">
    <location>
        <begin position="111"/>
        <end position="124"/>
    </location>
</feature>
<dbReference type="PANTHER" id="PTHR11102:SF147">
    <property type="entry name" value="SEL1L ADAPTOR SUBUNIT OF ERAD E3 UBIQUITIN LIGASE"/>
    <property type="match status" value="1"/>
</dbReference>
<evidence type="ECO:0000313" key="3">
    <source>
        <dbReference type="EMBL" id="WIA16096.1"/>
    </source>
</evidence>
<evidence type="ECO:0000313" key="4">
    <source>
        <dbReference type="Proteomes" id="UP001244341"/>
    </source>
</evidence>
<accession>A0ABY8U7W5</accession>
<dbReference type="Pfam" id="PF08238">
    <property type="entry name" value="Sel1"/>
    <property type="match status" value="6"/>
</dbReference>
<feature type="region of interest" description="Disordered" evidence="2">
    <location>
        <begin position="95"/>
        <end position="124"/>
    </location>
</feature>
<feature type="region of interest" description="Disordered" evidence="2">
    <location>
        <begin position="627"/>
        <end position="649"/>
    </location>
</feature>
<dbReference type="EMBL" id="CP126214">
    <property type="protein sequence ID" value="WIA16096.1"/>
    <property type="molecule type" value="Genomic_DNA"/>
</dbReference>
<name>A0ABY8U7W5_TETOB</name>
<proteinExistence type="inferred from homology"/>
<comment type="similarity">
    <text evidence="1">Belongs to the sel-1 family.</text>
</comment>
<keyword evidence="4" id="KW-1185">Reference proteome</keyword>
<dbReference type="PANTHER" id="PTHR11102">
    <property type="entry name" value="SEL-1-LIKE PROTEIN"/>
    <property type="match status" value="1"/>
</dbReference>
<reference evidence="3 4" key="1">
    <citation type="submission" date="2023-05" db="EMBL/GenBank/DDBJ databases">
        <title>A 100% complete, gapless, phased diploid assembly of the Scenedesmus obliquus UTEX 3031 genome.</title>
        <authorList>
            <person name="Biondi T.C."/>
            <person name="Hanschen E.R."/>
            <person name="Kwon T."/>
            <person name="Eng W."/>
            <person name="Kruse C.P.S."/>
            <person name="Koehler S.I."/>
            <person name="Kunde Y."/>
            <person name="Gleasner C.D."/>
            <person name="You Mak K.T."/>
            <person name="Polle J."/>
            <person name="Hovde B.T."/>
            <person name="Starkenburg S.R."/>
        </authorList>
    </citation>
    <scope>NUCLEOTIDE SEQUENCE [LARGE SCALE GENOMIC DNA]</scope>
    <source>
        <strain evidence="3 4">DOE0152z</strain>
    </source>
</reference>
<sequence>MARYGAQQGAQAAAPLLWSEEELKQLYERHGITLKHPRHALQWLRLAEMKLFSSNSSSSNLQDGVDMLLEVADALQQQLWPGAAQQRAGFSASGLLHDYIPPPPPTPPPAATAASSSKLGSGSAHGSSGVGAAVRLVVVGPEATSAQVRELSWLETAAVAGNVDAQLALADRYTLGRGGVAASCTRCLAWLAPAARSLAAQAEQEGSIDAAPGAIFLRERWQDAASPARASVSERQLSVELEADAAIHADAYSLRRLGYRRLMGRGVPADPVAAFQDFIAAADGGDGYAWHNLGVMLLQGGHVQRDPSKALTYFQRALDRGVAAAANALGVMHAVGVGVPASMAAARSWFEQGANMSSSEAYFNLGTIYLHGLGVAPDAAAAAANFKKAHSLGHWKAALPIAELHMKAAGNGGLGYNCELASHHLWQFVSQRPSVWSNLMDAALRDYYATGTYVARPSPQATQQAAAAGTADTAAVGVAASSPLPSMRLRWGQRYRLRQALLRFLLMSESGSEAGSANAAWMLMRGEGAGGPDAVDAAAELLLRAAMLNHTSSMVQLGQVLVESAQVLLASTQQQGSTAAAATELMLHYKLQQQPNTFLPPVGGVTKATGHQRPPLPALLQQVRAPCSSSGSASNLDPPGSLQTQQQQELGSIGAEDACEILQAAWRAAVGWLAEGAHLGDVEAAAQLAWLWQRGEVLPANATKADRLMDR</sequence>
<dbReference type="Proteomes" id="UP001244341">
    <property type="component" value="Chromosome 7b"/>
</dbReference>
<dbReference type="InterPro" id="IPR050767">
    <property type="entry name" value="Sel1_AlgK"/>
</dbReference>
<protein>
    <submittedName>
        <fullName evidence="3">Uncharacterized protein</fullName>
    </submittedName>
</protein>
<dbReference type="InterPro" id="IPR011990">
    <property type="entry name" value="TPR-like_helical_dom_sf"/>
</dbReference>
<feature type="compositionally biased region" description="Pro residues" evidence="2">
    <location>
        <begin position="100"/>
        <end position="110"/>
    </location>
</feature>
<dbReference type="InterPro" id="IPR006597">
    <property type="entry name" value="Sel1-like"/>
</dbReference>
<evidence type="ECO:0000256" key="1">
    <source>
        <dbReference type="ARBA" id="ARBA00038101"/>
    </source>
</evidence>